<keyword evidence="4" id="KW-1185">Reference proteome</keyword>
<feature type="signal peptide" evidence="1">
    <location>
        <begin position="1"/>
        <end position="23"/>
    </location>
</feature>
<dbReference type="RefSeq" id="WP_068002381.1">
    <property type="nucleotide sequence ID" value="NZ_FOFM01000006.1"/>
</dbReference>
<evidence type="ECO:0000313" key="3">
    <source>
        <dbReference type="EMBL" id="KZL21469.1"/>
    </source>
</evidence>
<dbReference type="InterPro" id="IPR025419">
    <property type="entry name" value="DUF4142"/>
</dbReference>
<evidence type="ECO:0000259" key="2">
    <source>
        <dbReference type="Pfam" id="PF13628"/>
    </source>
</evidence>
<dbReference type="Proteomes" id="UP000076577">
    <property type="component" value="Unassembled WGS sequence"/>
</dbReference>
<feature type="chain" id="PRO_5007828723" description="DUF4142 domain-containing protein" evidence="1">
    <location>
        <begin position="24"/>
        <end position="172"/>
    </location>
</feature>
<keyword evidence="1" id="KW-0732">Signal</keyword>
<proteinExistence type="predicted"/>
<dbReference type="EMBL" id="LMCB01000004">
    <property type="protein sequence ID" value="KZL21469.1"/>
    <property type="molecule type" value="Genomic_DNA"/>
</dbReference>
<dbReference type="Pfam" id="PF13628">
    <property type="entry name" value="DUF4142"/>
    <property type="match status" value="1"/>
</dbReference>
<dbReference type="PATRIC" id="fig|989403.3.peg.810"/>
<protein>
    <recommendedName>
        <fullName evidence="2">DUF4142 domain-containing protein</fullName>
    </recommendedName>
</protein>
<sequence>MNIGKLHITRRNAFFGLSGTLLAAPALVTAASADSHSASEYTTKTLTISPFSLAISDLAMKKASNPMVQLFAKLEAGEQTAVSQVIVSTGATPPARPAALENIYQKLDAASGADFDRLYISTEITGHEELLSVQLPEAGKKPVNVDVATATILVPFIHTHLAMLSEIQKQLG</sequence>
<reference evidence="3 4" key="1">
    <citation type="journal article" date="2016" name="Front. Microbiol.">
        <title>Comparative Genomic Analysis Reveals a Diverse Repertoire of Genes Involved in Prokaryote-Eukaryote Interactions within the Pseudovibrio Genus.</title>
        <authorList>
            <person name="Romano S."/>
            <person name="Fernandez-Guerra A."/>
            <person name="Reen F.J."/>
            <person name="Glockner F.O."/>
            <person name="Crowley S.P."/>
            <person name="O'Sullivan O."/>
            <person name="Cotter P.D."/>
            <person name="Adams C."/>
            <person name="Dobson A.D."/>
            <person name="O'Gara F."/>
        </authorList>
    </citation>
    <scope>NUCLEOTIDE SEQUENCE [LARGE SCALE GENOMIC DNA]</scope>
    <source>
        <strain evidence="3 4">Ad2</strain>
    </source>
</reference>
<feature type="domain" description="DUF4142" evidence="2">
    <location>
        <begin position="40"/>
        <end position="163"/>
    </location>
</feature>
<organism evidence="3 4">
    <name type="scientific">Pseudovibrio axinellae</name>
    <dbReference type="NCBI Taxonomy" id="989403"/>
    <lineage>
        <taxon>Bacteria</taxon>
        <taxon>Pseudomonadati</taxon>
        <taxon>Pseudomonadota</taxon>
        <taxon>Alphaproteobacteria</taxon>
        <taxon>Hyphomicrobiales</taxon>
        <taxon>Stappiaceae</taxon>
        <taxon>Pseudovibrio</taxon>
    </lineage>
</organism>
<accession>A0A161V8Z7</accession>
<name>A0A161V8Z7_9HYPH</name>
<dbReference type="OrthoDB" id="7847468at2"/>
<evidence type="ECO:0000313" key="4">
    <source>
        <dbReference type="Proteomes" id="UP000076577"/>
    </source>
</evidence>
<dbReference type="AlphaFoldDB" id="A0A161V8Z7"/>
<evidence type="ECO:0000256" key="1">
    <source>
        <dbReference type="SAM" id="SignalP"/>
    </source>
</evidence>
<gene>
    <name evidence="3" type="ORF">PsAD2_00764</name>
</gene>
<comment type="caution">
    <text evidence="3">The sequence shown here is derived from an EMBL/GenBank/DDBJ whole genome shotgun (WGS) entry which is preliminary data.</text>
</comment>